<evidence type="ECO:0000259" key="12">
    <source>
        <dbReference type="Pfam" id="PF10099"/>
    </source>
</evidence>
<dbReference type="PANTHER" id="PTHR37461:SF1">
    <property type="entry name" value="ANTI-SIGMA-K FACTOR RSKA"/>
    <property type="match status" value="1"/>
</dbReference>
<keyword evidence="3" id="KW-1003">Cell membrane</keyword>
<feature type="transmembrane region" description="Helical" evidence="11">
    <location>
        <begin position="103"/>
        <end position="121"/>
    </location>
</feature>
<dbReference type="GO" id="GO:0016989">
    <property type="term" value="F:sigma factor antagonist activity"/>
    <property type="evidence" value="ECO:0007669"/>
    <property type="project" value="TreeGrafter"/>
</dbReference>
<evidence type="ECO:0000256" key="5">
    <source>
        <dbReference type="ARBA" id="ARBA00022989"/>
    </source>
</evidence>
<keyword evidence="6" id="KW-0805">Transcription regulation</keyword>
<gene>
    <name evidence="13" type="ORF">NUM_31710</name>
</gene>
<dbReference type="InterPro" id="IPR041916">
    <property type="entry name" value="Anti_sigma_zinc_sf"/>
</dbReference>
<evidence type="ECO:0000256" key="8">
    <source>
        <dbReference type="ARBA" id="ARBA00023163"/>
    </source>
</evidence>
<keyword evidence="8" id="KW-0804">Transcription</keyword>
<name>A0A8J4AF11_9ACTN</name>
<organism evidence="13 14">
    <name type="scientific">Actinocatenispora comari</name>
    <dbReference type="NCBI Taxonomy" id="2807577"/>
    <lineage>
        <taxon>Bacteria</taxon>
        <taxon>Bacillati</taxon>
        <taxon>Actinomycetota</taxon>
        <taxon>Actinomycetes</taxon>
        <taxon>Micromonosporales</taxon>
        <taxon>Micromonosporaceae</taxon>
        <taxon>Actinocatenispora</taxon>
    </lineage>
</organism>
<feature type="domain" description="Anti-sigma K factor RskA C-terminal" evidence="12">
    <location>
        <begin position="103"/>
        <end position="243"/>
    </location>
</feature>
<evidence type="ECO:0000256" key="11">
    <source>
        <dbReference type="SAM" id="Phobius"/>
    </source>
</evidence>
<evidence type="ECO:0000256" key="1">
    <source>
        <dbReference type="ARBA" id="ARBA00004167"/>
    </source>
</evidence>
<comment type="caution">
    <text evidence="13">The sequence shown here is derived from an EMBL/GenBank/DDBJ whole genome shotgun (WGS) entry which is preliminary data.</text>
</comment>
<dbReference type="InterPro" id="IPR018764">
    <property type="entry name" value="RskA_C"/>
</dbReference>
<evidence type="ECO:0000256" key="6">
    <source>
        <dbReference type="ARBA" id="ARBA00023015"/>
    </source>
</evidence>
<proteinExistence type="predicted"/>
<dbReference type="PANTHER" id="PTHR37461">
    <property type="entry name" value="ANTI-SIGMA-K FACTOR RSKA"/>
    <property type="match status" value="1"/>
</dbReference>
<dbReference type="Proteomes" id="UP000614996">
    <property type="component" value="Unassembled WGS sequence"/>
</dbReference>
<evidence type="ECO:0000256" key="4">
    <source>
        <dbReference type="ARBA" id="ARBA00022692"/>
    </source>
</evidence>
<keyword evidence="5 11" id="KW-1133">Transmembrane helix</keyword>
<evidence type="ECO:0000256" key="7">
    <source>
        <dbReference type="ARBA" id="ARBA00023136"/>
    </source>
</evidence>
<dbReference type="GO" id="GO:0006417">
    <property type="term" value="P:regulation of translation"/>
    <property type="evidence" value="ECO:0007669"/>
    <property type="project" value="TreeGrafter"/>
</dbReference>
<protein>
    <recommendedName>
        <fullName evidence="10">Regulator of SigK</fullName>
    </recommendedName>
    <alternativeName>
        <fullName evidence="9">Sigma-K anti-sigma factor RskA</fullName>
    </alternativeName>
</protein>
<accession>A0A8J4AF11</accession>
<keyword evidence="7 11" id="KW-0472">Membrane</keyword>
<evidence type="ECO:0000313" key="14">
    <source>
        <dbReference type="Proteomes" id="UP000614996"/>
    </source>
</evidence>
<dbReference type="AlphaFoldDB" id="A0A8J4AF11"/>
<dbReference type="Gene3D" id="1.10.10.1320">
    <property type="entry name" value="Anti-sigma factor, zinc-finger domain"/>
    <property type="match status" value="1"/>
</dbReference>
<keyword evidence="4 11" id="KW-0812">Transmembrane</keyword>
<dbReference type="RefSeq" id="WP_207125626.1">
    <property type="nucleotide sequence ID" value="NZ_BOPO01000053.1"/>
</dbReference>
<evidence type="ECO:0000256" key="2">
    <source>
        <dbReference type="ARBA" id="ARBA00004236"/>
    </source>
</evidence>
<reference evidence="14" key="1">
    <citation type="journal article" date="2021" name="Int. J. Syst. Evol. Microbiol.">
        <title>Actinocatenispora comari sp. nov., an endophytic actinomycete isolated from aerial parts of Comarum salesowianum.</title>
        <authorList>
            <person name="Oyunbileg N."/>
            <person name="Iizaka Y."/>
            <person name="Hamada M."/>
            <person name="Davaapurev B.O."/>
            <person name="Fukumoto A."/>
            <person name="Tsetseg B."/>
            <person name="Kato F."/>
            <person name="Tamura T."/>
            <person name="Batkhuu J."/>
            <person name="Anzai Y."/>
        </authorList>
    </citation>
    <scope>NUCLEOTIDE SEQUENCE [LARGE SCALE GENOMIC DNA]</scope>
    <source>
        <strain evidence="14">NUM-2625</strain>
    </source>
</reference>
<dbReference type="Pfam" id="PF10099">
    <property type="entry name" value="RskA_C"/>
    <property type="match status" value="1"/>
</dbReference>
<evidence type="ECO:0000256" key="10">
    <source>
        <dbReference type="ARBA" id="ARBA00030803"/>
    </source>
</evidence>
<evidence type="ECO:0000256" key="3">
    <source>
        <dbReference type="ARBA" id="ARBA00022475"/>
    </source>
</evidence>
<sequence>MNRGYPFRRHSADVHTLIGPYVLDAVTGPERHAVERHRVHCPSCDAEIAELTATAARLADSTIRTPPEALRQRVLAEARRTRQDPPSAHADAVRRIGWHGWDAVAAVLLLVVFAVLVTYGVQQTRVDRARQQNAVAQSRQQDVAAVLAAPDAELVPTTLPDGARGRLVVSRSDDRAVVTLTGLPALSGRHTYQLWLVSGAGHPASVGVLDVGTRSTTRVVSGIAAAEAFAVSTEPAGGSTRPTNIWASVPLTG</sequence>
<keyword evidence="14" id="KW-1185">Reference proteome</keyword>
<comment type="subcellular location">
    <subcellularLocation>
        <location evidence="2">Cell membrane</location>
    </subcellularLocation>
    <subcellularLocation>
        <location evidence="1">Membrane</location>
        <topology evidence="1">Single-pass membrane protein</topology>
    </subcellularLocation>
</comment>
<evidence type="ECO:0000313" key="13">
    <source>
        <dbReference type="EMBL" id="GIL27917.1"/>
    </source>
</evidence>
<dbReference type="EMBL" id="BOPO01000053">
    <property type="protein sequence ID" value="GIL27917.1"/>
    <property type="molecule type" value="Genomic_DNA"/>
</dbReference>
<dbReference type="InterPro" id="IPR051474">
    <property type="entry name" value="Anti-sigma-K/W_factor"/>
</dbReference>
<dbReference type="GO" id="GO:0005886">
    <property type="term" value="C:plasma membrane"/>
    <property type="evidence" value="ECO:0007669"/>
    <property type="project" value="UniProtKB-SubCell"/>
</dbReference>
<evidence type="ECO:0000256" key="9">
    <source>
        <dbReference type="ARBA" id="ARBA00029829"/>
    </source>
</evidence>